<accession>A0ABN7NWJ5</accession>
<sequence length="617" mass="69784">MSACDSNVDNYSRIKCIMESSPKSLNTFYNEGPISSKTSTLFSEDLTIQKSNGSKTTKSEIVESGFLHPSSLHHKKYEPLDIKPRKKSSLKRSQVSKKPNKLENKLPKETNINIKNIPLYSELVDAKSEKEYDKTKITTTIHGHSSSRHNLFLHNEARITTNHASPGEKLSNLYVQGDVLPAIWKVSELGEDFETSIRKALADSKFYNDIKIMFEKASPEKRRKVKDVLIDLLQPLNKSSLLFERLLGILRILNIEGKELVVAVLTSYLVSGKQVRKMIMRSLERQGLSDPSNVLLKYLEDWKTQFVLDEGLIDYNMIKGCVMKWLDHWMDTLKYHVEQVVKQLEQGQVTTVADMFLIQELDRFVERHQSKMATVVSGLNMETSELSKQSVENMQSSCEQEKAGAAVPIDIVLVNKLDHVEETSHPTEAIKHIQPDQPRQSEKMQSVNEHSVKDLHTAYLKLTNKFSTKKQSQPATTKYSTTIPFTQLIESDKILSQTKSGYQNIFLDVVTTAGTLQHNVADMFLSATQKGHPDTAMSDKSTLDLSNTDQYVTPLPSVQLHKVAYDDVDYHKQSSLAKSMLSTAPTANGNIKQKTLDINLEDDTVKMTGKILIHRIN</sequence>
<reference evidence="1" key="1">
    <citation type="submission" date="2021-03" db="EMBL/GenBank/DDBJ databases">
        <authorList>
            <person name="Tran Van P."/>
        </authorList>
    </citation>
    <scope>NUCLEOTIDE SEQUENCE</scope>
</reference>
<gene>
    <name evidence="1" type="ORF">TPAB3V08_LOCUS7103</name>
</gene>
<dbReference type="EMBL" id="CAJPIN010011519">
    <property type="protein sequence ID" value="CAG2060145.1"/>
    <property type="molecule type" value="Genomic_DNA"/>
</dbReference>
<keyword evidence="2" id="KW-1185">Reference proteome</keyword>
<proteinExistence type="predicted"/>
<evidence type="ECO:0000313" key="2">
    <source>
        <dbReference type="Proteomes" id="UP001153148"/>
    </source>
</evidence>
<protein>
    <submittedName>
        <fullName evidence="1">Uncharacterized protein</fullName>
    </submittedName>
</protein>
<comment type="caution">
    <text evidence="1">The sequence shown here is derived from an EMBL/GenBank/DDBJ whole genome shotgun (WGS) entry which is preliminary data.</text>
</comment>
<evidence type="ECO:0000313" key="1">
    <source>
        <dbReference type="EMBL" id="CAG2060145.1"/>
    </source>
</evidence>
<organism evidence="1 2">
    <name type="scientific">Timema podura</name>
    <name type="common">Walking stick</name>
    <dbReference type="NCBI Taxonomy" id="61482"/>
    <lineage>
        <taxon>Eukaryota</taxon>
        <taxon>Metazoa</taxon>
        <taxon>Ecdysozoa</taxon>
        <taxon>Arthropoda</taxon>
        <taxon>Hexapoda</taxon>
        <taxon>Insecta</taxon>
        <taxon>Pterygota</taxon>
        <taxon>Neoptera</taxon>
        <taxon>Polyneoptera</taxon>
        <taxon>Phasmatodea</taxon>
        <taxon>Timematodea</taxon>
        <taxon>Timematoidea</taxon>
        <taxon>Timematidae</taxon>
        <taxon>Timema</taxon>
    </lineage>
</organism>
<dbReference type="Proteomes" id="UP001153148">
    <property type="component" value="Unassembled WGS sequence"/>
</dbReference>
<name>A0ABN7NWJ5_TIMPD</name>